<keyword evidence="1" id="KW-0805">Transcription regulation</keyword>
<dbReference type="InterPro" id="IPR001761">
    <property type="entry name" value="Peripla_BP/Lac1_sug-bd_dom"/>
</dbReference>
<dbReference type="EMBL" id="DVMV01000024">
    <property type="protein sequence ID" value="HIU45321.1"/>
    <property type="molecule type" value="Genomic_DNA"/>
</dbReference>
<dbReference type="Gene3D" id="3.40.50.2300">
    <property type="match status" value="2"/>
</dbReference>
<dbReference type="SUPFAM" id="SSF47413">
    <property type="entry name" value="lambda repressor-like DNA-binding domains"/>
    <property type="match status" value="1"/>
</dbReference>
<evidence type="ECO:0000313" key="6">
    <source>
        <dbReference type="Proteomes" id="UP000824070"/>
    </source>
</evidence>
<dbReference type="PANTHER" id="PTHR30146:SF109">
    <property type="entry name" value="HTH-TYPE TRANSCRIPTIONAL REGULATOR GALS"/>
    <property type="match status" value="1"/>
</dbReference>
<dbReference type="Pfam" id="PF00532">
    <property type="entry name" value="Peripla_BP_1"/>
    <property type="match status" value="1"/>
</dbReference>
<accession>A0A9D1S356</accession>
<dbReference type="Proteomes" id="UP000824070">
    <property type="component" value="Unassembled WGS sequence"/>
</dbReference>
<dbReference type="PRINTS" id="PR00036">
    <property type="entry name" value="HTHLACI"/>
</dbReference>
<proteinExistence type="predicted"/>
<dbReference type="Pfam" id="PF00356">
    <property type="entry name" value="LacI"/>
    <property type="match status" value="1"/>
</dbReference>
<dbReference type="AlphaFoldDB" id="A0A9D1S356"/>
<dbReference type="InterPro" id="IPR028082">
    <property type="entry name" value="Peripla_BP_I"/>
</dbReference>
<evidence type="ECO:0000256" key="2">
    <source>
        <dbReference type="ARBA" id="ARBA00023125"/>
    </source>
</evidence>
<dbReference type="CDD" id="cd01392">
    <property type="entry name" value="HTH_LacI"/>
    <property type="match status" value="1"/>
</dbReference>
<reference evidence="5" key="1">
    <citation type="submission" date="2020-10" db="EMBL/GenBank/DDBJ databases">
        <authorList>
            <person name="Gilroy R."/>
        </authorList>
    </citation>
    <scope>NUCLEOTIDE SEQUENCE</scope>
    <source>
        <strain evidence="5">ChiGjej1B1-22543</strain>
    </source>
</reference>
<dbReference type="InterPro" id="IPR000843">
    <property type="entry name" value="HTH_LacI"/>
</dbReference>
<reference evidence="5" key="2">
    <citation type="journal article" date="2021" name="PeerJ">
        <title>Extensive microbial diversity within the chicken gut microbiome revealed by metagenomics and culture.</title>
        <authorList>
            <person name="Gilroy R."/>
            <person name="Ravi A."/>
            <person name="Getino M."/>
            <person name="Pursley I."/>
            <person name="Horton D.L."/>
            <person name="Alikhan N.F."/>
            <person name="Baker D."/>
            <person name="Gharbi K."/>
            <person name="Hall N."/>
            <person name="Watson M."/>
            <person name="Adriaenssens E.M."/>
            <person name="Foster-Nyarko E."/>
            <person name="Jarju S."/>
            <person name="Secka A."/>
            <person name="Antonio M."/>
            <person name="Oren A."/>
            <person name="Chaudhuri R.R."/>
            <person name="La Ragione R."/>
            <person name="Hildebrand F."/>
            <person name="Pallen M.J."/>
        </authorList>
    </citation>
    <scope>NUCLEOTIDE SEQUENCE</scope>
    <source>
        <strain evidence="5">ChiGjej1B1-22543</strain>
    </source>
</reference>
<dbReference type="SMART" id="SM00354">
    <property type="entry name" value="HTH_LACI"/>
    <property type="match status" value="1"/>
</dbReference>
<organism evidence="5 6">
    <name type="scientific">Candidatus Alloenteromonas pullicola</name>
    <dbReference type="NCBI Taxonomy" id="2840784"/>
    <lineage>
        <taxon>Bacteria</taxon>
        <taxon>Bacillati</taxon>
        <taxon>Bacillota</taxon>
        <taxon>Bacillota incertae sedis</taxon>
        <taxon>Candidatus Alloenteromonas</taxon>
    </lineage>
</organism>
<dbReference type="GO" id="GO:0000976">
    <property type="term" value="F:transcription cis-regulatory region binding"/>
    <property type="evidence" value="ECO:0007669"/>
    <property type="project" value="TreeGrafter"/>
</dbReference>
<protein>
    <submittedName>
        <fullName evidence="5">LacI family DNA-binding transcriptional regulator</fullName>
    </submittedName>
</protein>
<dbReference type="InterPro" id="IPR010982">
    <property type="entry name" value="Lambda_DNA-bd_dom_sf"/>
</dbReference>
<dbReference type="GO" id="GO:0003700">
    <property type="term" value="F:DNA-binding transcription factor activity"/>
    <property type="evidence" value="ECO:0007669"/>
    <property type="project" value="TreeGrafter"/>
</dbReference>
<dbReference type="PROSITE" id="PS50932">
    <property type="entry name" value="HTH_LACI_2"/>
    <property type="match status" value="1"/>
</dbReference>
<comment type="caution">
    <text evidence="5">The sequence shown here is derived from an EMBL/GenBank/DDBJ whole genome shotgun (WGS) entry which is preliminary data.</text>
</comment>
<dbReference type="Gene3D" id="1.10.260.40">
    <property type="entry name" value="lambda repressor-like DNA-binding domains"/>
    <property type="match status" value="1"/>
</dbReference>
<evidence type="ECO:0000256" key="1">
    <source>
        <dbReference type="ARBA" id="ARBA00023015"/>
    </source>
</evidence>
<dbReference type="PROSITE" id="PS00356">
    <property type="entry name" value="HTH_LACI_1"/>
    <property type="match status" value="1"/>
</dbReference>
<gene>
    <name evidence="5" type="ORF">IAC52_03375</name>
</gene>
<keyword evidence="2 5" id="KW-0238">DNA-binding</keyword>
<evidence type="ECO:0000259" key="4">
    <source>
        <dbReference type="PROSITE" id="PS50932"/>
    </source>
</evidence>
<name>A0A9D1S356_9FIRM</name>
<dbReference type="SUPFAM" id="SSF53822">
    <property type="entry name" value="Periplasmic binding protein-like I"/>
    <property type="match status" value="1"/>
</dbReference>
<feature type="domain" description="HTH lacI-type" evidence="4">
    <location>
        <begin position="2"/>
        <end position="56"/>
    </location>
</feature>
<evidence type="ECO:0000256" key="3">
    <source>
        <dbReference type="ARBA" id="ARBA00023163"/>
    </source>
</evidence>
<dbReference type="PANTHER" id="PTHR30146">
    <property type="entry name" value="LACI-RELATED TRANSCRIPTIONAL REPRESSOR"/>
    <property type="match status" value="1"/>
</dbReference>
<evidence type="ECO:0000313" key="5">
    <source>
        <dbReference type="EMBL" id="HIU45321.1"/>
    </source>
</evidence>
<sequence>MVTLLDVARKAKVSVATVSRVINGKPFVKQEVRERVNKACEELGYMKDLNAERLRRGVHSDIGIIASYPDWPVVASVYSGLYRASAIAGASIVLTYSFSDPAKERECFASLLASKVKAIIFSPSTAENAEAVALCRRNGVKAIQVMRKAYEQVPTVCLDVDAAVDMACSLLKQSGVRRPLFVDSSLRFLSCSQAKPRFYENMGEESALCIDEDKVSNEPESIGKAIELYAPDGILCGSDASCAAAYHYLMSANRKIPLIGFGNDEWKKTLGITAVDFESEEFALALLSALQEEEPTDKKVPPLLHRRSFGF</sequence>
<keyword evidence="3" id="KW-0804">Transcription</keyword>